<feature type="compositionally biased region" description="Basic residues" evidence="1">
    <location>
        <begin position="17"/>
        <end position="28"/>
    </location>
</feature>
<gene>
    <name evidence="2" type="ORF">T265_13494</name>
</gene>
<feature type="compositionally biased region" description="Basic and acidic residues" evidence="1">
    <location>
        <begin position="1"/>
        <end position="12"/>
    </location>
</feature>
<dbReference type="Proteomes" id="UP000054324">
    <property type="component" value="Unassembled WGS sequence"/>
</dbReference>
<dbReference type="CTD" id="20327661"/>
<sequence length="108" mass="12066">CHATQRKHEGWDTARFPKPRQGKLRGRGRTTDPPLLVLSKREDERPDNCEVVRLTDKALEFIEVGPLGMPNFGRTMEGTLDAVFKGVKFTVVDEEMEGEGAKTGLRVG</sequence>
<dbReference type="GeneID" id="20327661"/>
<feature type="non-terminal residue" evidence="2">
    <location>
        <position position="1"/>
    </location>
</feature>
<proteinExistence type="predicted"/>
<name>A0A074ZNC8_OPIVI</name>
<dbReference type="AlphaFoldDB" id="A0A074ZNC8"/>
<evidence type="ECO:0000313" key="2">
    <source>
        <dbReference type="EMBL" id="KER28903.1"/>
    </source>
</evidence>
<accession>A0A074ZNC8</accession>
<feature type="region of interest" description="Disordered" evidence="1">
    <location>
        <begin position="1"/>
        <end position="34"/>
    </location>
</feature>
<evidence type="ECO:0000256" key="1">
    <source>
        <dbReference type="SAM" id="MobiDB-lite"/>
    </source>
</evidence>
<keyword evidence="3" id="KW-1185">Reference proteome</keyword>
<dbReference type="EMBL" id="KL596689">
    <property type="protein sequence ID" value="KER28903.1"/>
    <property type="molecule type" value="Genomic_DNA"/>
</dbReference>
<protein>
    <submittedName>
        <fullName evidence="2">Uncharacterized protein</fullName>
    </submittedName>
</protein>
<dbReference type="RefSeq" id="XP_009167373.1">
    <property type="nucleotide sequence ID" value="XM_009169109.1"/>
</dbReference>
<feature type="non-terminal residue" evidence="2">
    <location>
        <position position="108"/>
    </location>
</feature>
<organism evidence="2 3">
    <name type="scientific">Opisthorchis viverrini</name>
    <name type="common">Southeast Asian liver fluke</name>
    <dbReference type="NCBI Taxonomy" id="6198"/>
    <lineage>
        <taxon>Eukaryota</taxon>
        <taxon>Metazoa</taxon>
        <taxon>Spiralia</taxon>
        <taxon>Lophotrochozoa</taxon>
        <taxon>Platyhelminthes</taxon>
        <taxon>Trematoda</taxon>
        <taxon>Digenea</taxon>
        <taxon>Opisthorchiida</taxon>
        <taxon>Opisthorchiata</taxon>
        <taxon>Opisthorchiidae</taxon>
        <taxon>Opisthorchis</taxon>
    </lineage>
</organism>
<dbReference type="KEGG" id="ovi:T265_13494"/>
<evidence type="ECO:0000313" key="3">
    <source>
        <dbReference type="Proteomes" id="UP000054324"/>
    </source>
</evidence>
<reference evidence="2 3" key="1">
    <citation type="submission" date="2013-11" db="EMBL/GenBank/DDBJ databases">
        <title>Opisthorchis viverrini - life in the bile duct.</title>
        <authorList>
            <person name="Young N.D."/>
            <person name="Nagarajan N."/>
            <person name="Lin S.J."/>
            <person name="Korhonen P.K."/>
            <person name="Jex A.R."/>
            <person name="Hall R.S."/>
            <person name="Safavi-Hemami H."/>
            <person name="Kaewkong W."/>
            <person name="Bertrand D."/>
            <person name="Gao S."/>
            <person name="Seet Q."/>
            <person name="Wongkham S."/>
            <person name="Teh B.T."/>
            <person name="Wongkham C."/>
            <person name="Intapan P.M."/>
            <person name="Maleewong W."/>
            <person name="Yang X."/>
            <person name="Hu M."/>
            <person name="Wang Z."/>
            <person name="Hofmann A."/>
            <person name="Sternberg P.W."/>
            <person name="Tan P."/>
            <person name="Wang J."/>
            <person name="Gasser R.B."/>
        </authorList>
    </citation>
    <scope>NUCLEOTIDE SEQUENCE [LARGE SCALE GENOMIC DNA]</scope>
</reference>